<dbReference type="RefSeq" id="WP_203763909.1">
    <property type="nucleotide sequence ID" value="NZ_BAAAYJ010000088.1"/>
</dbReference>
<evidence type="ECO:0000256" key="4">
    <source>
        <dbReference type="ARBA" id="ARBA00022692"/>
    </source>
</evidence>
<evidence type="ECO:0000256" key="3">
    <source>
        <dbReference type="ARBA" id="ARBA00022679"/>
    </source>
</evidence>
<feature type="region of interest" description="Disordered" evidence="7">
    <location>
        <begin position="448"/>
        <end position="471"/>
    </location>
</feature>
<dbReference type="AlphaFoldDB" id="A0A919JBU1"/>
<feature type="transmembrane region" description="Helical" evidence="8">
    <location>
        <begin position="40"/>
        <end position="57"/>
    </location>
</feature>
<evidence type="ECO:0000256" key="6">
    <source>
        <dbReference type="ARBA" id="ARBA00023136"/>
    </source>
</evidence>
<feature type="transmembrane region" description="Helical" evidence="8">
    <location>
        <begin position="69"/>
        <end position="88"/>
    </location>
</feature>
<dbReference type="GO" id="GO:0016780">
    <property type="term" value="F:phosphotransferase activity, for other substituted phosphate groups"/>
    <property type="evidence" value="ECO:0007669"/>
    <property type="project" value="TreeGrafter"/>
</dbReference>
<keyword evidence="5 8" id="KW-1133">Transmembrane helix</keyword>
<evidence type="ECO:0000256" key="1">
    <source>
        <dbReference type="ARBA" id="ARBA00004141"/>
    </source>
</evidence>
<dbReference type="PANTHER" id="PTHR30576:SF0">
    <property type="entry name" value="UNDECAPRENYL-PHOSPHATE N-ACETYLGALACTOSAMINYL 1-PHOSPHATE TRANSFERASE-RELATED"/>
    <property type="match status" value="1"/>
</dbReference>
<gene>
    <name evidence="11" type="ORF">Ani05nite_04770</name>
</gene>
<keyword evidence="3" id="KW-0808">Transferase</keyword>
<dbReference type="GO" id="GO:0016020">
    <property type="term" value="C:membrane"/>
    <property type="evidence" value="ECO:0007669"/>
    <property type="project" value="UniProtKB-SubCell"/>
</dbReference>
<evidence type="ECO:0000259" key="10">
    <source>
        <dbReference type="Pfam" id="PF02397"/>
    </source>
</evidence>
<comment type="similarity">
    <text evidence="2">Belongs to the bacterial sugar transferase family.</text>
</comment>
<evidence type="ECO:0000256" key="9">
    <source>
        <dbReference type="SAM" id="SignalP"/>
    </source>
</evidence>
<organism evidence="11 12">
    <name type="scientific">Actinoplanes nipponensis</name>
    <dbReference type="NCBI Taxonomy" id="135950"/>
    <lineage>
        <taxon>Bacteria</taxon>
        <taxon>Bacillati</taxon>
        <taxon>Actinomycetota</taxon>
        <taxon>Actinomycetes</taxon>
        <taxon>Micromonosporales</taxon>
        <taxon>Micromonosporaceae</taxon>
        <taxon>Actinoplanes</taxon>
    </lineage>
</organism>
<dbReference type="Proteomes" id="UP000647172">
    <property type="component" value="Unassembled WGS sequence"/>
</dbReference>
<keyword evidence="4 8" id="KW-0812">Transmembrane</keyword>
<feature type="transmembrane region" description="Helical" evidence="8">
    <location>
        <begin position="259"/>
        <end position="283"/>
    </location>
</feature>
<feature type="transmembrane region" description="Helical" evidence="8">
    <location>
        <begin position="94"/>
        <end position="112"/>
    </location>
</feature>
<dbReference type="NCBIfam" id="TIGR03025">
    <property type="entry name" value="EPS_sugtrans"/>
    <property type="match status" value="1"/>
</dbReference>
<protein>
    <recommendedName>
        <fullName evidence="10">Bacterial sugar transferase domain-containing protein</fullName>
    </recommendedName>
</protein>
<keyword evidence="9" id="KW-0732">Signal</keyword>
<keyword evidence="6 8" id="KW-0472">Membrane</keyword>
<accession>A0A919JBU1</accession>
<feature type="chain" id="PRO_5039137697" description="Bacterial sugar transferase domain-containing protein" evidence="9">
    <location>
        <begin position="22"/>
        <end position="471"/>
    </location>
</feature>
<feature type="domain" description="Bacterial sugar transferase" evidence="10">
    <location>
        <begin position="257"/>
        <end position="437"/>
    </location>
</feature>
<sequence>MRARFPYFPAGRAALAASTTATVSVALSLTAGAPRPAETWVIGGVVLGSCLAVRRPAARAGFLPMSAALRPAIGPLIALPVLAAIAAATDSTALSWRHLLIAVAVSVAALLLTRARLSGRRPASTRIVVVGDERTAATLREQLSRLPSRRYTVLGYIDDGSPRPGPHAGPARLGDHARLTDVVAAHAVDLLVVSSETAYRLTCDELARDYLTMDVPVRRLAAFVEEAFGLVAVNLIDSSWLQYVVPSTQRYAASVARRAFDIAVALLAAIPAVPVLLVCAVLIKLDHGPVLYRQQRVGYRGTSFQILKMRSMRVADGAAEQWSARDDPRVTAIGRLMRRTHIDELPQIINVLRGDMSIVGPRPEQPLLVRRLDARIPFYGLRHVVKPGITGWAQVRCGYAGSEAGSVLKASCDLYYVRHHSFGLDCLILFETLRTLVFDQQWQGAGRQPAFDRPVDPIPREVPGIPAQRSA</sequence>
<keyword evidence="12" id="KW-1185">Reference proteome</keyword>
<evidence type="ECO:0000256" key="5">
    <source>
        <dbReference type="ARBA" id="ARBA00022989"/>
    </source>
</evidence>
<dbReference type="EMBL" id="BOMQ01000008">
    <property type="protein sequence ID" value="GIE46943.1"/>
    <property type="molecule type" value="Genomic_DNA"/>
</dbReference>
<evidence type="ECO:0000256" key="8">
    <source>
        <dbReference type="SAM" id="Phobius"/>
    </source>
</evidence>
<comment type="subcellular location">
    <subcellularLocation>
        <location evidence="1">Membrane</location>
        <topology evidence="1">Multi-pass membrane protein</topology>
    </subcellularLocation>
</comment>
<feature type="signal peptide" evidence="9">
    <location>
        <begin position="1"/>
        <end position="21"/>
    </location>
</feature>
<dbReference type="InterPro" id="IPR003362">
    <property type="entry name" value="Bact_transf"/>
</dbReference>
<evidence type="ECO:0000313" key="11">
    <source>
        <dbReference type="EMBL" id="GIE46943.1"/>
    </source>
</evidence>
<reference evidence="11" key="1">
    <citation type="submission" date="2021-01" db="EMBL/GenBank/DDBJ databases">
        <title>Whole genome shotgun sequence of Actinoplanes nipponensis NBRC 14063.</title>
        <authorList>
            <person name="Komaki H."/>
            <person name="Tamura T."/>
        </authorList>
    </citation>
    <scope>NUCLEOTIDE SEQUENCE</scope>
    <source>
        <strain evidence="11">NBRC 14063</strain>
    </source>
</reference>
<dbReference type="Pfam" id="PF02397">
    <property type="entry name" value="Bac_transf"/>
    <property type="match status" value="1"/>
</dbReference>
<name>A0A919JBU1_9ACTN</name>
<evidence type="ECO:0000256" key="7">
    <source>
        <dbReference type="SAM" id="MobiDB-lite"/>
    </source>
</evidence>
<dbReference type="Gene3D" id="3.40.50.720">
    <property type="entry name" value="NAD(P)-binding Rossmann-like Domain"/>
    <property type="match status" value="1"/>
</dbReference>
<comment type="caution">
    <text evidence="11">The sequence shown here is derived from an EMBL/GenBank/DDBJ whole genome shotgun (WGS) entry which is preliminary data.</text>
</comment>
<proteinExistence type="inferred from homology"/>
<evidence type="ECO:0000313" key="12">
    <source>
        <dbReference type="Proteomes" id="UP000647172"/>
    </source>
</evidence>
<evidence type="ECO:0000256" key="2">
    <source>
        <dbReference type="ARBA" id="ARBA00006464"/>
    </source>
</evidence>
<dbReference type="PANTHER" id="PTHR30576">
    <property type="entry name" value="COLANIC BIOSYNTHESIS UDP-GLUCOSE LIPID CARRIER TRANSFERASE"/>
    <property type="match status" value="1"/>
</dbReference>
<dbReference type="InterPro" id="IPR017475">
    <property type="entry name" value="EPS_sugar_tfrase"/>
</dbReference>